<evidence type="ECO:0000256" key="6">
    <source>
        <dbReference type="ARBA" id="ARBA00022917"/>
    </source>
</evidence>
<dbReference type="SUPFAM" id="SSF50486">
    <property type="entry name" value="FMT C-terminal domain-like"/>
    <property type="match status" value="1"/>
</dbReference>
<organism evidence="10 11">
    <name type="scientific">Candidatus Azoamicus ciliaticola</name>
    <dbReference type="NCBI Taxonomy" id="2652803"/>
    <lineage>
        <taxon>Bacteria</taxon>
        <taxon>Pseudomonadati</taxon>
        <taxon>Pseudomonadota</taxon>
        <taxon>Gammaproteobacteria</taxon>
        <taxon>Candidatus Azoamicaceae</taxon>
        <taxon>Candidatus Azoamicus</taxon>
    </lineage>
</organism>
<dbReference type="EMBL" id="LR794158">
    <property type="protein sequence ID" value="CAB3976244.1"/>
    <property type="molecule type" value="Genomic_DNA"/>
</dbReference>
<keyword evidence="6" id="KW-0648">Protein biosynthesis</keyword>
<dbReference type="Pfam" id="PF00551">
    <property type="entry name" value="Formyl_trans_N"/>
    <property type="match status" value="1"/>
</dbReference>
<evidence type="ECO:0000256" key="4">
    <source>
        <dbReference type="ARBA" id="ARBA00016014"/>
    </source>
</evidence>
<dbReference type="InterPro" id="IPR005794">
    <property type="entry name" value="Fmt"/>
</dbReference>
<evidence type="ECO:0000259" key="8">
    <source>
        <dbReference type="Pfam" id="PF00551"/>
    </source>
</evidence>
<dbReference type="KEGG" id="acil:ESZ_00024"/>
<dbReference type="Gene3D" id="3.40.50.170">
    <property type="entry name" value="Formyl transferase, N-terminal domain"/>
    <property type="match status" value="1"/>
</dbReference>
<evidence type="ECO:0000256" key="7">
    <source>
        <dbReference type="ARBA" id="ARBA00048558"/>
    </source>
</evidence>
<dbReference type="PANTHER" id="PTHR11138:SF5">
    <property type="entry name" value="METHIONYL-TRNA FORMYLTRANSFERASE, MITOCHONDRIAL"/>
    <property type="match status" value="1"/>
</dbReference>
<evidence type="ECO:0000313" key="10">
    <source>
        <dbReference type="EMBL" id="CAB3976244.1"/>
    </source>
</evidence>
<feature type="domain" description="Formyl transferase C-terminal" evidence="9">
    <location>
        <begin position="204"/>
        <end position="301"/>
    </location>
</feature>
<dbReference type="InterPro" id="IPR041711">
    <property type="entry name" value="Met-tRNA-FMT_N"/>
</dbReference>
<proteinExistence type="inferred from homology"/>
<dbReference type="InterPro" id="IPR005793">
    <property type="entry name" value="Formyl_trans_C"/>
</dbReference>
<dbReference type="CDD" id="cd08646">
    <property type="entry name" value="FMT_core_Met-tRNA-FMT_N"/>
    <property type="match status" value="1"/>
</dbReference>
<dbReference type="InterPro" id="IPR011034">
    <property type="entry name" value="Formyl_transferase-like_C_sf"/>
</dbReference>
<dbReference type="PANTHER" id="PTHR11138">
    <property type="entry name" value="METHIONYL-TRNA FORMYLTRANSFERASE"/>
    <property type="match status" value="1"/>
</dbReference>
<comment type="catalytic activity">
    <reaction evidence="7">
        <text>L-methionyl-tRNA(fMet) + (6R)-10-formyltetrahydrofolate = N-formyl-L-methionyl-tRNA(fMet) + (6S)-5,6,7,8-tetrahydrofolate + H(+)</text>
        <dbReference type="Rhea" id="RHEA:24380"/>
        <dbReference type="Rhea" id="RHEA-COMP:9952"/>
        <dbReference type="Rhea" id="RHEA-COMP:9953"/>
        <dbReference type="ChEBI" id="CHEBI:15378"/>
        <dbReference type="ChEBI" id="CHEBI:57453"/>
        <dbReference type="ChEBI" id="CHEBI:78530"/>
        <dbReference type="ChEBI" id="CHEBI:78844"/>
        <dbReference type="ChEBI" id="CHEBI:195366"/>
        <dbReference type="EC" id="2.1.2.9"/>
    </reaction>
</comment>
<keyword evidence="11" id="KW-1185">Reference proteome</keyword>
<dbReference type="GO" id="GO:0005829">
    <property type="term" value="C:cytosol"/>
    <property type="evidence" value="ECO:0007669"/>
    <property type="project" value="TreeGrafter"/>
</dbReference>
<dbReference type="InterPro" id="IPR036477">
    <property type="entry name" value="Formyl_transf_N_sf"/>
</dbReference>
<dbReference type="AlphaFoldDB" id="A0A6J5JW51"/>
<protein>
    <recommendedName>
        <fullName evidence="4">Methionyl-tRNA formyltransferase</fullName>
        <ecNumber evidence="3">2.1.2.9</ecNumber>
    </recommendedName>
</protein>
<evidence type="ECO:0000259" key="9">
    <source>
        <dbReference type="Pfam" id="PF02911"/>
    </source>
</evidence>
<dbReference type="Pfam" id="PF02911">
    <property type="entry name" value="Formyl_trans_C"/>
    <property type="match status" value="1"/>
</dbReference>
<evidence type="ECO:0000256" key="5">
    <source>
        <dbReference type="ARBA" id="ARBA00022679"/>
    </source>
</evidence>
<dbReference type="EC" id="2.1.2.9" evidence="3"/>
<dbReference type="GO" id="GO:0004479">
    <property type="term" value="F:methionyl-tRNA formyltransferase activity"/>
    <property type="evidence" value="ECO:0007669"/>
    <property type="project" value="UniProtKB-EC"/>
</dbReference>
<evidence type="ECO:0000256" key="2">
    <source>
        <dbReference type="ARBA" id="ARBA00010699"/>
    </source>
</evidence>
<dbReference type="CDD" id="cd08704">
    <property type="entry name" value="Met_tRNA_FMT_C"/>
    <property type="match status" value="1"/>
</dbReference>
<feature type="domain" description="Formyl transferase N-terminal" evidence="8">
    <location>
        <begin position="4"/>
        <end position="180"/>
    </location>
</feature>
<dbReference type="Gene3D" id="3.10.25.10">
    <property type="entry name" value="Formyl transferase, C-terminal domain"/>
    <property type="match status" value="1"/>
</dbReference>
<name>A0A6J5JW51_9GAMM</name>
<comment type="similarity">
    <text evidence="2">Belongs to the Fmt family.</text>
</comment>
<evidence type="ECO:0000256" key="3">
    <source>
        <dbReference type="ARBA" id="ARBA00012261"/>
    </source>
</evidence>
<evidence type="ECO:0000256" key="1">
    <source>
        <dbReference type="ARBA" id="ARBA00002606"/>
    </source>
</evidence>
<dbReference type="InterPro" id="IPR002376">
    <property type="entry name" value="Formyl_transf_N"/>
</dbReference>
<keyword evidence="5 10" id="KW-0808">Transferase</keyword>
<dbReference type="InterPro" id="IPR037022">
    <property type="entry name" value="Formyl_trans_C_sf"/>
</dbReference>
<accession>A0A6J5JW51</accession>
<dbReference type="SUPFAM" id="SSF53328">
    <property type="entry name" value="Formyltransferase"/>
    <property type="match status" value="1"/>
</dbReference>
<reference evidence="10 11" key="1">
    <citation type="submission" date="2020-04" db="EMBL/GenBank/DDBJ databases">
        <authorList>
            <person name="Graf S J."/>
        </authorList>
    </citation>
    <scope>NUCLEOTIDE SEQUENCE [LARGE SCALE GENOMIC DNA]</scope>
    <source>
        <strain evidence="10">1</strain>
    </source>
</reference>
<comment type="function">
    <text evidence="1">Attaches a formyl group to the free amino group of methionyl-tRNA(fMet). The formyl group appears to play a dual role in the initiator identity of N-formylmethionyl-tRNA by promoting its recognition by IF2 and preventing the misappropriation of this tRNA by the elongation apparatus.</text>
</comment>
<evidence type="ECO:0000313" key="11">
    <source>
        <dbReference type="Proteomes" id="UP000509549"/>
    </source>
</evidence>
<dbReference type="InterPro" id="IPR044135">
    <property type="entry name" value="Met-tRNA-FMT_C"/>
</dbReference>
<dbReference type="RefSeq" id="WP_176604781.1">
    <property type="nucleotide sequence ID" value="NZ_LR794158.1"/>
</dbReference>
<sequence>MNNLIFIGTNNFAAEILEKLIKKNIKIICTITKPDNEFGRGHKITKYPVKITSEKYSIPCITEEKINSLESENKIKHLFPNLIIMVDYGEKIKKNIINIAKYGIINIHPSILPKLKGPTPIQTAILNGEKETGVSIIKINNKIDSGNILNIMTYKIKKNDNYEKLFKNLSRLAVTCLIKTIKDIENKKIIEKIQKIKKSTYTQKIENDFYKINWNDTAINIERKVKALTGIKYPFTIFKNEKIKIVYVKLIKRNIISTPGVIKNVNKNGIDITTKENIIRIKKLQFQGKKIITVKDMLNSKKNLFKINEFFE</sequence>
<gene>
    <name evidence="10" type="primary">fmt</name>
    <name evidence="10" type="ORF">ESZ_00024</name>
</gene>
<dbReference type="Proteomes" id="UP000509549">
    <property type="component" value="Chromosome"/>
</dbReference>
<dbReference type="NCBIfam" id="TIGR00460">
    <property type="entry name" value="fmt"/>
    <property type="match status" value="1"/>
</dbReference>